<keyword evidence="3" id="KW-1185">Reference proteome</keyword>
<gene>
    <name evidence="2" type="ORF">pdam_00007041</name>
</gene>
<protein>
    <submittedName>
        <fullName evidence="2">Uncharacterized protein</fullName>
    </submittedName>
</protein>
<reference evidence="2 3" key="1">
    <citation type="journal article" date="2018" name="Sci. Rep.">
        <title>Comparative analysis of the Pocillopora damicornis genome highlights role of immune system in coral evolution.</title>
        <authorList>
            <person name="Cunning R."/>
            <person name="Bay R.A."/>
            <person name="Gillette P."/>
            <person name="Baker A.C."/>
            <person name="Traylor-Knowles N."/>
        </authorList>
    </citation>
    <scope>NUCLEOTIDE SEQUENCE [LARGE SCALE GENOMIC DNA]</scope>
    <source>
        <strain evidence="2">RSMAS</strain>
        <tissue evidence="2">Whole animal</tissue>
    </source>
</reference>
<name>A0A3M6T9C2_POCDA</name>
<dbReference type="Proteomes" id="UP000275408">
    <property type="component" value="Unassembled WGS sequence"/>
</dbReference>
<dbReference type="AlphaFoldDB" id="A0A3M6T9C2"/>
<evidence type="ECO:0000256" key="1">
    <source>
        <dbReference type="SAM" id="MobiDB-lite"/>
    </source>
</evidence>
<feature type="region of interest" description="Disordered" evidence="1">
    <location>
        <begin position="22"/>
        <end position="42"/>
    </location>
</feature>
<evidence type="ECO:0000313" key="3">
    <source>
        <dbReference type="Proteomes" id="UP000275408"/>
    </source>
</evidence>
<feature type="compositionally biased region" description="Basic residues" evidence="1">
    <location>
        <begin position="22"/>
        <end position="36"/>
    </location>
</feature>
<accession>A0A3M6T9C2</accession>
<proteinExistence type="predicted"/>
<dbReference type="EMBL" id="RCHS01004067">
    <property type="protein sequence ID" value="RMX37908.1"/>
    <property type="molecule type" value="Genomic_DNA"/>
</dbReference>
<sequence length="65" mass="7519">MYFSQGEERELKVSVMFKRAQGRKMTSKLTKTRKRNSSAQPAKELKATVVLPYVKGLSEQLRQFP</sequence>
<organism evidence="2 3">
    <name type="scientific">Pocillopora damicornis</name>
    <name type="common">Cauliflower coral</name>
    <name type="synonym">Millepora damicornis</name>
    <dbReference type="NCBI Taxonomy" id="46731"/>
    <lineage>
        <taxon>Eukaryota</taxon>
        <taxon>Metazoa</taxon>
        <taxon>Cnidaria</taxon>
        <taxon>Anthozoa</taxon>
        <taxon>Hexacorallia</taxon>
        <taxon>Scleractinia</taxon>
        <taxon>Astrocoeniina</taxon>
        <taxon>Pocilloporidae</taxon>
        <taxon>Pocillopora</taxon>
    </lineage>
</organism>
<comment type="caution">
    <text evidence="2">The sequence shown here is derived from an EMBL/GenBank/DDBJ whole genome shotgun (WGS) entry which is preliminary data.</text>
</comment>
<evidence type="ECO:0000313" key="2">
    <source>
        <dbReference type="EMBL" id="RMX37908.1"/>
    </source>
</evidence>